<dbReference type="InterPro" id="IPR040304">
    <property type="entry name" value="ATG8-IP-1/2"/>
</dbReference>
<protein>
    <submittedName>
        <fullName evidence="3">Uncharacterized protein</fullName>
    </submittedName>
</protein>
<evidence type="ECO:0000256" key="2">
    <source>
        <dbReference type="SAM" id="Phobius"/>
    </source>
</evidence>
<feature type="region of interest" description="Disordered" evidence="1">
    <location>
        <begin position="191"/>
        <end position="246"/>
    </location>
</feature>
<dbReference type="Proteomes" id="UP000007015">
    <property type="component" value="Chromosome 7"/>
</dbReference>
<reference evidence="3 4" key="1">
    <citation type="journal article" date="2005" name="PLoS Biol.">
        <title>The genomes of Oryza sativa: a history of duplications.</title>
        <authorList>
            <person name="Yu J."/>
            <person name="Wang J."/>
            <person name="Lin W."/>
            <person name="Li S."/>
            <person name="Li H."/>
            <person name="Zhou J."/>
            <person name="Ni P."/>
            <person name="Dong W."/>
            <person name="Hu S."/>
            <person name="Zeng C."/>
            <person name="Zhang J."/>
            <person name="Zhang Y."/>
            <person name="Li R."/>
            <person name="Xu Z."/>
            <person name="Li S."/>
            <person name="Li X."/>
            <person name="Zheng H."/>
            <person name="Cong L."/>
            <person name="Lin L."/>
            <person name="Yin J."/>
            <person name="Geng J."/>
            <person name="Li G."/>
            <person name="Shi J."/>
            <person name="Liu J."/>
            <person name="Lv H."/>
            <person name="Li J."/>
            <person name="Wang J."/>
            <person name="Deng Y."/>
            <person name="Ran L."/>
            <person name="Shi X."/>
            <person name="Wang X."/>
            <person name="Wu Q."/>
            <person name="Li C."/>
            <person name="Ren X."/>
            <person name="Wang J."/>
            <person name="Wang X."/>
            <person name="Li D."/>
            <person name="Liu D."/>
            <person name="Zhang X."/>
            <person name="Ji Z."/>
            <person name="Zhao W."/>
            <person name="Sun Y."/>
            <person name="Zhang Z."/>
            <person name="Bao J."/>
            <person name="Han Y."/>
            <person name="Dong L."/>
            <person name="Ji J."/>
            <person name="Chen P."/>
            <person name="Wu S."/>
            <person name="Liu J."/>
            <person name="Xiao Y."/>
            <person name="Bu D."/>
            <person name="Tan J."/>
            <person name="Yang L."/>
            <person name="Ye C."/>
            <person name="Zhang J."/>
            <person name="Xu J."/>
            <person name="Zhou Y."/>
            <person name="Yu Y."/>
            <person name="Zhang B."/>
            <person name="Zhuang S."/>
            <person name="Wei H."/>
            <person name="Liu B."/>
            <person name="Lei M."/>
            <person name="Yu H."/>
            <person name="Li Y."/>
            <person name="Xu H."/>
            <person name="Wei S."/>
            <person name="He X."/>
            <person name="Fang L."/>
            <person name="Zhang Z."/>
            <person name="Zhang Y."/>
            <person name="Huang X."/>
            <person name="Su Z."/>
            <person name="Tong W."/>
            <person name="Li J."/>
            <person name="Tong Z."/>
            <person name="Li S."/>
            <person name="Ye J."/>
            <person name="Wang L."/>
            <person name="Fang L."/>
            <person name="Lei T."/>
            <person name="Chen C."/>
            <person name="Chen H."/>
            <person name="Xu Z."/>
            <person name="Li H."/>
            <person name="Huang H."/>
            <person name="Zhang F."/>
            <person name="Xu H."/>
            <person name="Li N."/>
            <person name="Zhao C."/>
            <person name="Li S."/>
            <person name="Dong L."/>
            <person name="Huang Y."/>
            <person name="Li L."/>
            <person name="Xi Y."/>
            <person name="Qi Q."/>
            <person name="Li W."/>
            <person name="Zhang B."/>
            <person name="Hu W."/>
            <person name="Zhang Y."/>
            <person name="Tian X."/>
            <person name="Jiao Y."/>
            <person name="Liang X."/>
            <person name="Jin J."/>
            <person name="Gao L."/>
            <person name="Zheng W."/>
            <person name="Hao B."/>
            <person name="Liu S."/>
            <person name="Wang W."/>
            <person name="Yuan L."/>
            <person name="Cao M."/>
            <person name="McDermott J."/>
            <person name="Samudrala R."/>
            <person name="Wang J."/>
            <person name="Wong G.K."/>
            <person name="Yang H."/>
        </authorList>
    </citation>
    <scope>NUCLEOTIDE SEQUENCE [LARGE SCALE GENOMIC DNA]</scope>
    <source>
        <strain evidence="4">cv. 93-11</strain>
    </source>
</reference>
<sequence>MTKIIGAHRMLDMDIRTRQATIVARISRAGASTGNTEDRNTVLSITGQLTLMLVTVLIRAAEKRSATRFLLAKNSNMDGGSADHAAKKKKANTSTPESSNAAVSGPTPMQLVVTPLGDRRPVPQRQQIILGTRVYKQHIAVTLLRVTGSTSYGRREVSLLTSTAAPAAPTSIVLLPKSSSSMDTPPGLTMAVSPPTPAPLGRSLTSTPPPSAPVQTLPASTPPMQTPLASSRQSTSAPTKSPLVPTLPMPTSFVLTPPLPTTTTQTAAYTHEVHVTQPGSSSIKHSTFGHVRSPCTPLQVYRHKRSKSLPPLSSSHTPVLIASTLILPICISNGLVNQEEKTEGLCRSNRCNAAISSNGIAAADEDSTTKAKRRSAMRNLDGPMMSKMADLAKSSLLSTSYLDPSIEFDSVYVPEYGDVGNSQEGLFPGLFISDGFVFPPSEHENLPIESDLDGSNNNNNGQESSCAGNIYEGCNEPAKEVDGRSLSVSGDLHSANETTIPNLEPPEIHAEQVKDNATIKCDLPCEGWLKRKSNCLSHRMKGVTTVCTIVAAGALMGFVIIGQRWQQDKLHLHHFQFNIGTEGGNRIVGIFSRCKDALPSSQQLKSLLPTRVLPQEPLSA</sequence>
<proteinExistence type="predicted"/>
<feature type="transmembrane region" description="Helical" evidence="2">
    <location>
        <begin position="542"/>
        <end position="561"/>
    </location>
</feature>
<dbReference type="HOGENOM" id="CLU_441037_0_0_1"/>
<name>A2YLC4_ORYSI</name>
<accession>A2YLC4</accession>
<feature type="compositionally biased region" description="Polar residues" evidence="1">
    <location>
        <begin position="226"/>
        <end position="239"/>
    </location>
</feature>
<dbReference type="STRING" id="39946.A2YLC4"/>
<keyword evidence="4" id="KW-1185">Reference proteome</keyword>
<organism evidence="3 4">
    <name type="scientific">Oryza sativa subsp. indica</name>
    <name type="common">Rice</name>
    <dbReference type="NCBI Taxonomy" id="39946"/>
    <lineage>
        <taxon>Eukaryota</taxon>
        <taxon>Viridiplantae</taxon>
        <taxon>Streptophyta</taxon>
        <taxon>Embryophyta</taxon>
        <taxon>Tracheophyta</taxon>
        <taxon>Spermatophyta</taxon>
        <taxon>Magnoliopsida</taxon>
        <taxon>Liliopsida</taxon>
        <taxon>Poales</taxon>
        <taxon>Poaceae</taxon>
        <taxon>BOP clade</taxon>
        <taxon>Oryzoideae</taxon>
        <taxon>Oryzeae</taxon>
        <taxon>Oryzinae</taxon>
        <taxon>Oryza</taxon>
        <taxon>Oryza sativa</taxon>
    </lineage>
</organism>
<dbReference type="PANTHER" id="PTHR34797">
    <property type="entry name" value="ATG8-INTERACTING PROTEIN 2"/>
    <property type="match status" value="1"/>
</dbReference>
<keyword evidence="2" id="KW-1133">Transmembrane helix</keyword>
<dbReference type="AlphaFoldDB" id="A2YLC4"/>
<gene>
    <name evidence="3" type="ORF">OsI_26019</name>
</gene>
<dbReference type="EMBL" id="CM000132">
    <property type="protein sequence ID" value="EAZ03885.1"/>
    <property type="molecule type" value="Genomic_DNA"/>
</dbReference>
<feature type="compositionally biased region" description="Polar residues" evidence="1">
    <location>
        <begin position="92"/>
        <end position="102"/>
    </location>
</feature>
<keyword evidence="2" id="KW-0812">Transmembrane</keyword>
<dbReference type="PANTHER" id="PTHR34797:SF3">
    <property type="entry name" value="OS07G0418200 PROTEIN"/>
    <property type="match status" value="1"/>
</dbReference>
<feature type="region of interest" description="Disordered" evidence="1">
    <location>
        <begin position="77"/>
        <end position="108"/>
    </location>
</feature>
<evidence type="ECO:0000256" key="1">
    <source>
        <dbReference type="SAM" id="MobiDB-lite"/>
    </source>
</evidence>
<evidence type="ECO:0000313" key="3">
    <source>
        <dbReference type="EMBL" id="EAZ03885.1"/>
    </source>
</evidence>
<evidence type="ECO:0000313" key="4">
    <source>
        <dbReference type="Proteomes" id="UP000007015"/>
    </source>
</evidence>
<keyword evidence="2" id="KW-0472">Membrane</keyword>
<dbReference type="Gramene" id="BGIOSGA025709-TA">
    <property type="protein sequence ID" value="BGIOSGA025709-PA"/>
    <property type="gene ID" value="BGIOSGA025709"/>
</dbReference>